<comment type="caution">
    <text evidence="1">The sequence shown here is derived from an EMBL/GenBank/DDBJ whole genome shotgun (WGS) entry which is preliminary data.</text>
</comment>
<dbReference type="EMBL" id="AMCI01004511">
    <property type="protein sequence ID" value="EJW97951.1"/>
    <property type="molecule type" value="Genomic_DNA"/>
</dbReference>
<sequence length="35" mass="3720">MPAHFFNPAEQISISSNFCGFLLCGPKSMSADGSK</sequence>
<dbReference type="AlphaFoldDB" id="J9FSL2"/>
<gene>
    <name evidence="1" type="ORF">EVA_13940</name>
</gene>
<name>J9FSL2_9ZZZZ</name>
<protein>
    <submittedName>
        <fullName evidence="1">Uncharacterized protein</fullName>
    </submittedName>
</protein>
<accession>J9FSL2</accession>
<reference evidence="1" key="1">
    <citation type="journal article" date="2012" name="PLoS ONE">
        <title>Gene sets for utilization of primary and secondary nutrition supplies in the distal gut of endangered iberian lynx.</title>
        <authorList>
            <person name="Alcaide M."/>
            <person name="Messina E."/>
            <person name="Richter M."/>
            <person name="Bargiela R."/>
            <person name="Peplies J."/>
            <person name="Huws S.A."/>
            <person name="Newbold C.J."/>
            <person name="Golyshin P.N."/>
            <person name="Simon M.A."/>
            <person name="Lopez G."/>
            <person name="Yakimov M.M."/>
            <person name="Ferrer M."/>
        </authorList>
    </citation>
    <scope>NUCLEOTIDE SEQUENCE</scope>
</reference>
<proteinExistence type="predicted"/>
<organism evidence="1">
    <name type="scientific">gut metagenome</name>
    <dbReference type="NCBI Taxonomy" id="749906"/>
    <lineage>
        <taxon>unclassified sequences</taxon>
        <taxon>metagenomes</taxon>
        <taxon>organismal metagenomes</taxon>
    </lineage>
</organism>
<evidence type="ECO:0000313" key="1">
    <source>
        <dbReference type="EMBL" id="EJW97951.1"/>
    </source>
</evidence>